<evidence type="ECO:0000256" key="12">
    <source>
        <dbReference type="SAM" id="Phobius"/>
    </source>
</evidence>
<sequence>MAIVAFELLYVLGGLAILWLVWRALEWGWLRPRRLGRAMRAQGLRGTAFRFPSGDLAEETRLLAAQRAKPLPQSSAHDITARVQPLVHKAINEHGKISMIWQGPTPGVILSDPKLVREVLANKVDYRKHELPSNFVKLIGKGLLTHEGEKWAVHRKIINPAFHLEKLKKMVPAFTNSTIELMDKWEDLIGSDANAKEIDVWPEFQDLTGDAISRAAFGSNLSE</sequence>
<dbReference type="InterPro" id="IPR001128">
    <property type="entry name" value="Cyt_P450"/>
</dbReference>
<feature type="transmembrane region" description="Helical" evidence="12">
    <location>
        <begin position="6"/>
        <end position="25"/>
    </location>
</feature>
<evidence type="ECO:0008006" key="15">
    <source>
        <dbReference type="Google" id="ProtNLM"/>
    </source>
</evidence>
<comment type="similarity">
    <text evidence="3">Belongs to the cytochrome P450 family.</text>
</comment>
<dbReference type="GO" id="GO:0006629">
    <property type="term" value="P:lipid metabolic process"/>
    <property type="evidence" value="ECO:0007669"/>
    <property type="project" value="UniProtKB-ARBA"/>
</dbReference>
<dbReference type="EMBL" id="JACEFO010002177">
    <property type="protein sequence ID" value="KAF8675953.1"/>
    <property type="molecule type" value="Genomic_DNA"/>
</dbReference>
<dbReference type="Gene3D" id="1.10.630.10">
    <property type="entry name" value="Cytochrome P450"/>
    <property type="match status" value="1"/>
</dbReference>
<evidence type="ECO:0000256" key="7">
    <source>
        <dbReference type="ARBA" id="ARBA00022989"/>
    </source>
</evidence>
<dbReference type="PANTHER" id="PTHR24282">
    <property type="entry name" value="CYTOCHROME P450 FAMILY MEMBER"/>
    <property type="match status" value="1"/>
</dbReference>
<evidence type="ECO:0000313" key="14">
    <source>
        <dbReference type="Proteomes" id="UP000636709"/>
    </source>
</evidence>
<organism evidence="13 14">
    <name type="scientific">Digitaria exilis</name>
    <dbReference type="NCBI Taxonomy" id="1010633"/>
    <lineage>
        <taxon>Eukaryota</taxon>
        <taxon>Viridiplantae</taxon>
        <taxon>Streptophyta</taxon>
        <taxon>Embryophyta</taxon>
        <taxon>Tracheophyta</taxon>
        <taxon>Spermatophyta</taxon>
        <taxon>Magnoliopsida</taxon>
        <taxon>Liliopsida</taxon>
        <taxon>Poales</taxon>
        <taxon>Poaceae</taxon>
        <taxon>PACMAD clade</taxon>
        <taxon>Panicoideae</taxon>
        <taxon>Panicodae</taxon>
        <taxon>Paniceae</taxon>
        <taxon>Anthephorinae</taxon>
        <taxon>Digitaria</taxon>
    </lineage>
</organism>
<comment type="cofactor">
    <cofactor evidence="1">
        <name>heme</name>
        <dbReference type="ChEBI" id="CHEBI:30413"/>
    </cofactor>
</comment>
<keyword evidence="7 12" id="KW-1133">Transmembrane helix</keyword>
<dbReference type="PRINTS" id="PR00464">
    <property type="entry name" value="EP450II"/>
</dbReference>
<dbReference type="SUPFAM" id="SSF48264">
    <property type="entry name" value="Cytochrome P450"/>
    <property type="match status" value="1"/>
</dbReference>
<dbReference type="InterPro" id="IPR050665">
    <property type="entry name" value="Cytochrome_P450_Monooxygen"/>
</dbReference>
<evidence type="ECO:0000256" key="8">
    <source>
        <dbReference type="ARBA" id="ARBA00023002"/>
    </source>
</evidence>
<evidence type="ECO:0000256" key="5">
    <source>
        <dbReference type="ARBA" id="ARBA00022692"/>
    </source>
</evidence>
<dbReference type="InterPro" id="IPR002402">
    <property type="entry name" value="Cyt_P450_E_grp-II"/>
</dbReference>
<dbReference type="GO" id="GO:0020037">
    <property type="term" value="F:heme binding"/>
    <property type="evidence" value="ECO:0007669"/>
    <property type="project" value="InterPro"/>
</dbReference>
<dbReference type="Proteomes" id="UP000636709">
    <property type="component" value="Unassembled WGS sequence"/>
</dbReference>
<evidence type="ECO:0000313" key="13">
    <source>
        <dbReference type="EMBL" id="KAF8675953.1"/>
    </source>
</evidence>
<dbReference type="GO" id="GO:0005506">
    <property type="term" value="F:iron ion binding"/>
    <property type="evidence" value="ECO:0007669"/>
    <property type="project" value="InterPro"/>
</dbReference>
<evidence type="ECO:0000256" key="4">
    <source>
        <dbReference type="ARBA" id="ARBA00022617"/>
    </source>
</evidence>
<proteinExistence type="inferred from homology"/>
<evidence type="ECO:0000256" key="6">
    <source>
        <dbReference type="ARBA" id="ARBA00022723"/>
    </source>
</evidence>
<dbReference type="GO" id="GO:0004497">
    <property type="term" value="F:monooxygenase activity"/>
    <property type="evidence" value="ECO:0007669"/>
    <property type="project" value="UniProtKB-KW"/>
</dbReference>
<dbReference type="Gramene" id="Dexi5A01G0021070.1">
    <property type="protein sequence ID" value="Dexi5A01G0021070.1:cds"/>
    <property type="gene ID" value="Dexi5A01G0021070"/>
</dbReference>
<keyword evidence="4" id="KW-0349">Heme</keyword>
<keyword evidence="11 12" id="KW-0472">Membrane</keyword>
<reference evidence="13" key="1">
    <citation type="submission" date="2020-07" db="EMBL/GenBank/DDBJ databases">
        <title>Genome sequence and genetic diversity analysis of an under-domesticated orphan crop, white fonio (Digitaria exilis).</title>
        <authorList>
            <person name="Bennetzen J.L."/>
            <person name="Chen S."/>
            <person name="Ma X."/>
            <person name="Wang X."/>
            <person name="Yssel A.E.J."/>
            <person name="Chaluvadi S.R."/>
            <person name="Johnson M."/>
            <person name="Gangashetty P."/>
            <person name="Hamidou F."/>
            <person name="Sanogo M.D."/>
            <person name="Zwaenepoel A."/>
            <person name="Wallace J."/>
            <person name="Van De Peer Y."/>
            <person name="Van Deynze A."/>
        </authorList>
    </citation>
    <scope>NUCLEOTIDE SEQUENCE</scope>
    <source>
        <tissue evidence="13">Leaves</tissue>
    </source>
</reference>
<evidence type="ECO:0000256" key="10">
    <source>
        <dbReference type="ARBA" id="ARBA00023033"/>
    </source>
</evidence>
<evidence type="ECO:0000256" key="1">
    <source>
        <dbReference type="ARBA" id="ARBA00001971"/>
    </source>
</evidence>
<dbReference type="GO" id="GO:0016705">
    <property type="term" value="F:oxidoreductase activity, acting on paired donors, with incorporation or reduction of molecular oxygen"/>
    <property type="evidence" value="ECO:0007669"/>
    <property type="project" value="InterPro"/>
</dbReference>
<dbReference type="InterPro" id="IPR036396">
    <property type="entry name" value="Cyt_P450_sf"/>
</dbReference>
<dbReference type="AlphaFoldDB" id="A0A835EBS0"/>
<keyword evidence="8" id="KW-0560">Oxidoreductase</keyword>
<dbReference type="OrthoDB" id="1934695at2759"/>
<accession>A0A835EBS0</accession>
<keyword evidence="6" id="KW-0479">Metal-binding</keyword>
<evidence type="ECO:0000256" key="9">
    <source>
        <dbReference type="ARBA" id="ARBA00023004"/>
    </source>
</evidence>
<evidence type="ECO:0000256" key="3">
    <source>
        <dbReference type="ARBA" id="ARBA00010617"/>
    </source>
</evidence>
<dbReference type="GO" id="GO:0016020">
    <property type="term" value="C:membrane"/>
    <property type="evidence" value="ECO:0007669"/>
    <property type="project" value="UniProtKB-SubCell"/>
</dbReference>
<keyword evidence="5 12" id="KW-0812">Transmembrane</keyword>
<dbReference type="Pfam" id="PF00067">
    <property type="entry name" value="p450"/>
    <property type="match status" value="1"/>
</dbReference>
<gene>
    <name evidence="13" type="ORF">HU200_047453</name>
</gene>
<keyword evidence="14" id="KW-1185">Reference proteome</keyword>
<keyword evidence="9" id="KW-0408">Iron</keyword>
<name>A0A835EBS0_9POAL</name>
<keyword evidence="10" id="KW-0503">Monooxygenase</keyword>
<comment type="subcellular location">
    <subcellularLocation>
        <location evidence="2">Membrane</location>
    </subcellularLocation>
</comment>
<evidence type="ECO:0000256" key="11">
    <source>
        <dbReference type="ARBA" id="ARBA00023136"/>
    </source>
</evidence>
<evidence type="ECO:0000256" key="2">
    <source>
        <dbReference type="ARBA" id="ARBA00004370"/>
    </source>
</evidence>
<dbReference type="PANTHER" id="PTHR24282:SF127">
    <property type="entry name" value="CYTOCHROME P450 72A15"/>
    <property type="match status" value="1"/>
</dbReference>
<protein>
    <recommendedName>
        <fullName evidence="15">Cytochrome P450</fullName>
    </recommendedName>
</protein>
<comment type="caution">
    <text evidence="13">The sequence shown here is derived from an EMBL/GenBank/DDBJ whole genome shotgun (WGS) entry which is preliminary data.</text>
</comment>